<dbReference type="PANTHER" id="PTHR10429:SF0">
    <property type="entry name" value="DNA-3-METHYLADENINE GLYCOSYLASE"/>
    <property type="match status" value="1"/>
</dbReference>
<protein>
    <recommendedName>
        <fullName evidence="5">Putative 3-methyladenine DNA glycosylase</fullName>
        <ecNumber evidence="5">3.2.2.-</ecNumber>
    </recommendedName>
</protein>
<dbReference type="EMBL" id="CP141059">
    <property type="protein sequence ID" value="WQQ28685.1"/>
    <property type="molecule type" value="Genomic_DNA"/>
</dbReference>
<dbReference type="GO" id="GO:0016798">
    <property type="term" value="F:hydrolase activity, acting on glycosyl bonds"/>
    <property type="evidence" value="ECO:0007669"/>
    <property type="project" value="UniProtKB-KW"/>
</dbReference>
<keyword evidence="7" id="KW-1185">Reference proteome</keyword>
<proteinExistence type="inferred from homology"/>
<keyword evidence="3 5" id="KW-0378">Hydrolase</keyword>
<keyword evidence="2 5" id="KW-0227">DNA damage</keyword>
<dbReference type="NCBIfam" id="NF002003">
    <property type="entry name" value="PRK00802.1-3"/>
    <property type="match status" value="1"/>
</dbReference>
<evidence type="ECO:0000313" key="7">
    <source>
        <dbReference type="Proteomes" id="UP001327225"/>
    </source>
</evidence>
<keyword evidence="4 5" id="KW-0234">DNA repair</keyword>
<dbReference type="Proteomes" id="UP001327225">
    <property type="component" value="Chromosome"/>
</dbReference>
<evidence type="ECO:0000256" key="3">
    <source>
        <dbReference type="ARBA" id="ARBA00022801"/>
    </source>
</evidence>
<evidence type="ECO:0000256" key="5">
    <source>
        <dbReference type="HAMAP-Rule" id="MF_00527"/>
    </source>
</evidence>
<dbReference type="Gene3D" id="3.10.300.10">
    <property type="entry name" value="Methylpurine-DNA glycosylase (MPG)"/>
    <property type="match status" value="1"/>
</dbReference>
<dbReference type="InterPro" id="IPR003180">
    <property type="entry name" value="MPG"/>
</dbReference>
<dbReference type="HAMAP" id="MF_00527">
    <property type="entry name" value="3MGH"/>
    <property type="match status" value="1"/>
</dbReference>
<keyword evidence="6" id="KW-0326">Glycosidase</keyword>
<evidence type="ECO:0000256" key="2">
    <source>
        <dbReference type="ARBA" id="ARBA00022763"/>
    </source>
</evidence>
<sequence length="194" mass="20629">MSALVDLLDGPVELVAPRLLGAVLRHGPVAVRLTEVEAYAGPDDPGSHSFRGPTARNRVMFGPPGHLYCYLSHGVHVCANVSVGPDGTPGGVLMRAGEVVDGIEVARTFRPGAADRDLARGPGRLGRALGILLDHYGTDLTSGEITLTPGEARGEIASGPRTGLRRAADRPWRFWIVGDPTVSPYRRHRLAEGF</sequence>
<dbReference type="Pfam" id="PF02245">
    <property type="entry name" value="Pur_DNA_glyco"/>
    <property type="match status" value="1"/>
</dbReference>
<evidence type="ECO:0000256" key="1">
    <source>
        <dbReference type="ARBA" id="ARBA00009232"/>
    </source>
</evidence>
<evidence type="ECO:0000313" key="6">
    <source>
        <dbReference type="EMBL" id="WQQ28685.1"/>
    </source>
</evidence>
<dbReference type="RefSeq" id="WP_322938638.1">
    <property type="nucleotide sequence ID" value="NZ_CP141059.1"/>
</dbReference>
<dbReference type="NCBIfam" id="TIGR00567">
    <property type="entry name" value="3mg"/>
    <property type="match status" value="1"/>
</dbReference>
<dbReference type="CDD" id="cd00540">
    <property type="entry name" value="AAG"/>
    <property type="match status" value="1"/>
</dbReference>
<dbReference type="PANTHER" id="PTHR10429">
    <property type="entry name" value="DNA-3-METHYLADENINE GLYCOSYLASE"/>
    <property type="match status" value="1"/>
</dbReference>
<dbReference type="InterPro" id="IPR011034">
    <property type="entry name" value="Formyl_transferase-like_C_sf"/>
</dbReference>
<dbReference type="SUPFAM" id="SSF50486">
    <property type="entry name" value="FMT C-terminal domain-like"/>
    <property type="match status" value="1"/>
</dbReference>
<organism evidence="6 7">
    <name type="scientific">Nocardioides bizhenqiangii</name>
    <dbReference type="NCBI Taxonomy" id="3095076"/>
    <lineage>
        <taxon>Bacteria</taxon>
        <taxon>Bacillati</taxon>
        <taxon>Actinomycetota</taxon>
        <taxon>Actinomycetes</taxon>
        <taxon>Propionibacteriales</taxon>
        <taxon>Nocardioidaceae</taxon>
        <taxon>Nocardioides</taxon>
    </lineage>
</organism>
<name>A0ABZ0ZWJ2_9ACTN</name>
<gene>
    <name evidence="6" type="ORF">SHK19_10735</name>
</gene>
<dbReference type="EC" id="3.2.2.-" evidence="5"/>
<evidence type="ECO:0000256" key="4">
    <source>
        <dbReference type="ARBA" id="ARBA00023204"/>
    </source>
</evidence>
<comment type="similarity">
    <text evidence="1 5">Belongs to the DNA glycosylase MPG family.</text>
</comment>
<reference evidence="7" key="1">
    <citation type="submission" date="2023-12" db="EMBL/GenBank/DDBJ databases">
        <title>Novel species in genus Nocardioides.</title>
        <authorList>
            <person name="Zhou H."/>
        </authorList>
    </citation>
    <scope>NUCLEOTIDE SEQUENCE [LARGE SCALE GENOMIC DNA]</scope>
    <source>
        <strain evidence="7">HM61</strain>
    </source>
</reference>
<dbReference type="InterPro" id="IPR036995">
    <property type="entry name" value="MPG_sf"/>
</dbReference>
<accession>A0ABZ0ZWJ2</accession>